<keyword evidence="2" id="KW-1185">Reference proteome</keyword>
<evidence type="ECO:0000313" key="2">
    <source>
        <dbReference type="Proteomes" id="UP000539642"/>
    </source>
</evidence>
<dbReference type="Proteomes" id="UP000539642">
    <property type="component" value="Unassembled WGS sequence"/>
</dbReference>
<dbReference type="RefSeq" id="WP_183351570.1">
    <property type="nucleotide sequence ID" value="NZ_JACHEO010000015.1"/>
</dbReference>
<comment type="caution">
    <text evidence="1">The sequence shown here is derived from an EMBL/GenBank/DDBJ whole genome shotgun (WGS) entry which is preliminary data.</text>
</comment>
<proteinExistence type="predicted"/>
<reference evidence="1 2" key="1">
    <citation type="submission" date="2020-08" db="EMBL/GenBank/DDBJ databases">
        <title>Genomic Encyclopedia of Type Strains, Phase IV (KMG-IV): sequencing the most valuable type-strain genomes for metagenomic binning, comparative biology and taxonomic classification.</title>
        <authorList>
            <person name="Goeker M."/>
        </authorList>
    </citation>
    <scope>NUCLEOTIDE SEQUENCE [LARGE SCALE GENOMIC DNA]</scope>
    <source>
        <strain evidence="1 2">DSM 28570</strain>
    </source>
</reference>
<dbReference type="EMBL" id="JACHEO010000015">
    <property type="protein sequence ID" value="MBB5348742.1"/>
    <property type="molecule type" value="Genomic_DNA"/>
</dbReference>
<protein>
    <submittedName>
        <fullName evidence="1">Glutaredoxin 2</fullName>
    </submittedName>
</protein>
<evidence type="ECO:0000313" key="1">
    <source>
        <dbReference type="EMBL" id="MBB5348742.1"/>
    </source>
</evidence>
<name>A0A840USH2_9BACT</name>
<organism evidence="1 2">
    <name type="scientific">Desulfoprunum benzoelyticum</name>
    <dbReference type="NCBI Taxonomy" id="1506996"/>
    <lineage>
        <taxon>Bacteria</taxon>
        <taxon>Pseudomonadati</taxon>
        <taxon>Thermodesulfobacteriota</taxon>
        <taxon>Desulfobulbia</taxon>
        <taxon>Desulfobulbales</taxon>
        <taxon>Desulfobulbaceae</taxon>
        <taxon>Desulfoprunum</taxon>
    </lineage>
</organism>
<sequence length="102" mass="12115">MRMQKEMIDAFHLGHRDFIRNLEDSLDILHHDIDESREVDTICTGAWCKAIENSIDELANMVYSISEPRWVAKKDSEEIRRLRTGIHDLYTRYRSLRDDAVH</sequence>
<accession>A0A840USH2</accession>
<gene>
    <name evidence="1" type="ORF">HNQ81_002482</name>
</gene>
<dbReference type="AlphaFoldDB" id="A0A840USH2"/>